<dbReference type="KEGG" id="marb:CJ263_05200"/>
<keyword evidence="6" id="KW-0862">Zinc</keyword>
<dbReference type="OrthoDB" id="9776455at2"/>
<protein>
    <recommendedName>
        <fullName evidence="2 8">Imidazolonepropionase</fullName>
        <ecNumber evidence="2 8">3.5.2.7</ecNumber>
    </recommendedName>
</protein>
<dbReference type="GO" id="GO:0005737">
    <property type="term" value="C:cytoplasm"/>
    <property type="evidence" value="ECO:0007669"/>
    <property type="project" value="UniProtKB-UniRule"/>
</dbReference>
<dbReference type="RefSeq" id="WP_094996283.1">
    <property type="nucleotide sequence ID" value="NZ_BMJL01000001.1"/>
</dbReference>
<dbReference type="EC" id="3.5.2.7" evidence="2 8"/>
<evidence type="ECO:0000256" key="8">
    <source>
        <dbReference type="NCBIfam" id="TIGR01224"/>
    </source>
</evidence>
<evidence type="ECO:0000256" key="5">
    <source>
        <dbReference type="ARBA" id="ARBA00022808"/>
    </source>
</evidence>
<sequence length="416" mass="44955">MDELKLIGPIRQLVTMEALPLKGPLSDSQLQIVEQAGILISNGKILAIGVFERLKTDYSKAELYELKGDHVCLPGFIDAHTHICFGGSRANDYALRNSGKTYLEIAKSGGGIWDTVTETRKAEKEELIKKTTKLANRHLETGVTTLEVKSGYGLSVEEEIKMLEAIKQANDTIPSDLIATCLAAHMFPKDYKGTKKEYLEELVVKLLPMIKEKGLAHRIDAFIEESAFSPIEIAPYFETAKKMGFDITVHADQFTPGGSQVAVDFGAISADHLEASTEKEIQLLAQSDTIATALPGASLGLGCNFTPARKLLDAGATLAIASDHNPGSAPMGDLLTQAAILGAFEKLSNAEVLAGITIRAAAALGLKDRGKLAKGLLADFSLFHTDNYQEILYNQGNLKPCMVWKAGSLVFNKHKA</sequence>
<keyword evidence="4" id="KW-0378">Hydrolase</keyword>
<dbReference type="EMBL" id="CP022957">
    <property type="protein sequence ID" value="ASV29659.1"/>
    <property type="molecule type" value="Genomic_DNA"/>
</dbReference>
<keyword evidence="10" id="KW-1185">Reference proteome</keyword>
<keyword evidence="3" id="KW-0479">Metal-binding</keyword>
<dbReference type="Pfam" id="PF01979">
    <property type="entry name" value="Amidohydro_1"/>
    <property type="match status" value="1"/>
</dbReference>
<reference evidence="9 10" key="1">
    <citation type="submission" date="2017-08" db="EMBL/GenBank/DDBJ databases">
        <title>The complete genome sequence of Maribacter sp. B1, isolated from deep-sea sediment.</title>
        <authorList>
            <person name="Wu Y.-H."/>
            <person name="Cheng H."/>
            <person name="Xu X.-W."/>
        </authorList>
    </citation>
    <scope>NUCLEOTIDE SEQUENCE [LARGE SCALE GENOMIC DNA]</scope>
    <source>
        <strain evidence="9 10">B1</strain>
    </source>
</reference>
<dbReference type="Gene3D" id="3.20.20.140">
    <property type="entry name" value="Metal-dependent hydrolases"/>
    <property type="match status" value="1"/>
</dbReference>
<dbReference type="PANTHER" id="PTHR42752:SF1">
    <property type="entry name" value="IMIDAZOLONEPROPIONASE-RELATED"/>
    <property type="match status" value="1"/>
</dbReference>
<evidence type="ECO:0000256" key="7">
    <source>
        <dbReference type="ARBA" id="ARBA00023004"/>
    </source>
</evidence>
<name>A0A223V488_9FLAO</name>
<accession>A0A223V488</accession>
<dbReference type="PANTHER" id="PTHR42752">
    <property type="entry name" value="IMIDAZOLONEPROPIONASE"/>
    <property type="match status" value="1"/>
</dbReference>
<keyword evidence="7" id="KW-0408">Iron</keyword>
<dbReference type="Gene3D" id="2.30.40.10">
    <property type="entry name" value="Urease, subunit C, domain 1"/>
    <property type="match status" value="1"/>
</dbReference>
<dbReference type="GO" id="GO:0050480">
    <property type="term" value="F:imidazolonepropionase activity"/>
    <property type="evidence" value="ECO:0007669"/>
    <property type="project" value="UniProtKB-UniRule"/>
</dbReference>
<evidence type="ECO:0000256" key="4">
    <source>
        <dbReference type="ARBA" id="ARBA00022801"/>
    </source>
</evidence>
<dbReference type="NCBIfam" id="TIGR01224">
    <property type="entry name" value="hutI"/>
    <property type="match status" value="1"/>
</dbReference>
<dbReference type="GO" id="GO:0046872">
    <property type="term" value="F:metal ion binding"/>
    <property type="evidence" value="ECO:0007669"/>
    <property type="project" value="UniProtKB-KW"/>
</dbReference>
<dbReference type="InterPro" id="IPR011059">
    <property type="entry name" value="Metal-dep_hydrolase_composite"/>
</dbReference>
<gene>
    <name evidence="9" type="ORF">CJ263_05200</name>
</gene>
<evidence type="ECO:0000256" key="3">
    <source>
        <dbReference type="ARBA" id="ARBA00022723"/>
    </source>
</evidence>
<evidence type="ECO:0000313" key="9">
    <source>
        <dbReference type="EMBL" id="ASV29659.1"/>
    </source>
</evidence>
<organism evidence="9 10">
    <name type="scientific">Maribacter cobaltidurans</name>
    <dbReference type="NCBI Taxonomy" id="1178778"/>
    <lineage>
        <taxon>Bacteria</taxon>
        <taxon>Pseudomonadati</taxon>
        <taxon>Bacteroidota</taxon>
        <taxon>Flavobacteriia</taxon>
        <taxon>Flavobacteriales</taxon>
        <taxon>Flavobacteriaceae</taxon>
        <taxon>Maribacter</taxon>
    </lineage>
</organism>
<evidence type="ECO:0000313" key="10">
    <source>
        <dbReference type="Proteomes" id="UP000215244"/>
    </source>
</evidence>
<keyword evidence="5" id="KW-0369">Histidine metabolism</keyword>
<dbReference type="Proteomes" id="UP000215244">
    <property type="component" value="Chromosome"/>
</dbReference>
<dbReference type="InterPro" id="IPR005920">
    <property type="entry name" value="HutI"/>
</dbReference>
<dbReference type="SUPFAM" id="SSF51338">
    <property type="entry name" value="Composite domain of metallo-dependent hydrolases"/>
    <property type="match status" value="2"/>
</dbReference>
<dbReference type="SUPFAM" id="SSF51556">
    <property type="entry name" value="Metallo-dependent hydrolases"/>
    <property type="match status" value="1"/>
</dbReference>
<evidence type="ECO:0000256" key="1">
    <source>
        <dbReference type="ARBA" id="ARBA00005023"/>
    </source>
</evidence>
<comment type="pathway">
    <text evidence="1">Amino-acid degradation.</text>
</comment>
<dbReference type="InterPro" id="IPR032466">
    <property type="entry name" value="Metal_Hydrolase"/>
</dbReference>
<proteinExistence type="predicted"/>
<evidence type="ECO:0000256" key="6">
    <source>
        <dbReference type="ARBA" id="ARBA00022833"/>
    </source>
</evidence>
<dbReference type="InterPro" id="IPR006680">
    <property type="entry name" value="Amidohydro-rel"/>
</dbReference>
<dbReference type="GO" id="GO:0019556">
    <property type="term" value="P:L-histidine catabolic process to glutamate and formamide"/>
    <property type="evidence" value="ECO:0007669"/>
    <property type="project" value="UniProtKB-UniRule"/>
</dbReference>
<evidence type="ECO:0000256" key="2">
    <source>
        <dbReference type="ARBA" id="ARBA00012864"/>
    </source>
</evidence>
<dbReference type="AlphaFoldDB" id="A0A223V488"/>